<dbReference type="EMBL" id="CP030032">
    <property type="protein sequence ID" value="AWV88717.1"/>
    <property type="molecule type" value="Genomic_DNA"/>
</dbReference>
<name>A0A2Z4FI80_9DELT</name>
<dbReference type="SUPFAM" id="SSF160631">
    <property type="entry name" value="SMI1/KNR4-like"/>
    <property type="match status" value="1"/>
</dbReference>
<dbReference type="RefSeq" id="WP_111332681.1">
    <property type="nucleotide sequence ID" value="NZ_CP030032.1"/>
</dbReference>
<dbReference type="SMART" id="SM00860">
    <property type="entry name" value="SMI1_KNR4"/>
    <property type="match status" value="2"/>
</dbReference>
<sequence>MKLVEQLKSVLDGLRADPRIEVLEHPNAPFPISTKRIERLEDEIGGPLPEALKAFYLEVGRFNVQWRSWAEPDIWGGVELGTSFIKGRIWVAHDLYYYPKKGYFAVSVNAAKPGSTSTRKTTRKLTESFEEAYEIMLRARGAQGWAQAYLGLWTGTGEEAKRYSPREGLFQAAVPALFDDFELDNFGKAASIPAVTDLPSLDGQRYDLSGDNAGLSFASRLKRQMKIVSQSQRFRFFDVHFNPPVTQEEIDQVHETMGFELSEAFLNYFRSCNGFKFSAVAGRAGADKDEEELCALWTNYYEKGGAHASVNIPTLAEIFTPKAMPPMDGREWTRFFAYLDDPLPDGHAGKTQNMLAVDLNLGTSDPILRMATDYGAEPENNAPVEACTYFEWLTKQFGEYNELKHLFKQYSHSVSGPIHKSTPEELDQFCSTGDHLSSAFTLSSIYWNDGRIEVPEP</sequence>
<keyword evidence="2" id="KW-1185">Reference proteome</keyword>
<dbReference type="Proteomes" id="UP000249799">
    <property type="component" value="Chromosome"/>
</dbReference>
<evidence type="ECO:0000313" key="1">
    <source>
        <dbReference type="EMBL" id="AWV88717.1"/>
    </source>
</evidence>
<dbReference type="InterPro" id="IPR037883">
    <property type="entry name" value="Knr4/Smi1-like_sf"/>
</dbReference>
<dbReference type="InterPro" id="IPR018958">
    <property type="entry name" value="Knr4/Smi1-like_dom"/>
</dbReference>
<accession>A0A2Z4FI80</accession>
<proteinExistence type="predicted"/>
<dbReference type="KEGG" id="bsed:DN745_04945"/>
<protein>
    <submittedName>
        <fullName evidence="1">Uncharacterized protein</fullName>
    </submittedName>
</protein>
<reference evidence="1 2" key="1">
    <citation type="submission" date="2018-06" db="EMBL/GenBank/DDBJ databases">
        <title>Lujinxingia sediminis gen. nov. sp. nov., a new facultative anaerobic member of the class Deltaproteobacteria, and proposal of Lujinxingaceae fam. nov.</title>
        <authorList>
            <person name="Guo L.-Y."/>
            <person name="Li C.-M."/>
            <person name="Wang S."/>
            <person name="Du Z.-J."/>
        </authorList>
    </citation>
    <scope>NUCLEOTIDE SEQUENCE [LARGE SCALE GENOMIC DNA]</scope>
    <source>
        <strain evidence="1 2">FA350</strain>
    </source>
</reference>
<gene>
    <name evidence="1" type="ORF">DN745_04945</name>
</gene>
<evidence type="ECO:0000313" key="2">
    <source>
        <dbReference type="Proteomes" id="UP000249799"/>
    </source>
</evidence>
<organism evidence="1 2">
    <name type="scientific">Bradymonas sediminis</name>
    <dbReference type="NCBI Taxonomy" id="1548548"/>
    <lineage>
        <taxon>Bacteria</taxon>
        <taxon>Deltaproteobacteria</taxon>
        <taxon>Bradymonadales</taxon>
        <taxon>Bradymonadaceae</taxon>
        <taxon>Bradymonas</taxon>
    </lineage>
</organism>
<dbReference type="AlphaFoldDB" id="A0A2Z4FI80"/>